<dbReference type="EMBL" id="JAHQCX010000011">
    <property type="protein sequence ID" value="MBU9727387.1"/>
    <property type="molecule type" value="Genomic_DNA"/>
</dbReference>
<feature type="transmembrane region" description="Helical" evidence="7">
    <location>
        <begin position="412"/>
        <end position="435"/>
    </location>
</feature>
<evidence type="ECO:0000256" key="7">
    <source>
        <dbReference type="SAM" id="Phobius"/>
    </source>
</evidence>
<sequence length="814" mass="90096">MGLDINNNRNVIKNITKKDLHKNRSLNLFTCMTVALSVALVLTFLLYGFGSAKEKLRRLEERPQVTYEQITQEQLEQIRKRPDIRWAGGSLSAGSAKVGTARLVVFYQDAVMAEINDLKYKGELPDEGMELMLPQDYLDRLNMEAAAGDTVSLDLGDGQIRDYVLSGISEAPSKGGGIYRIVASQDVIGMLTGQSSEKVDAAVDMKNAADMSLAEATEKAARIGAEYGIQEDQIQMAESFFNQASVSRIGIFTIVMLAAVAVLILLSAGIVIKNIFYISVAGKVREYGQLRTIGATQRQVHRLVTREGMVLAARGIPFGLVLGGLMGYILVPKGWEWKTALLCGIVCVLFGFAGVRLAVRKPARIAAKTSPIEAAHYTGYTDRNTGTKNLMRSLNPSHLGVLNLKRSKKKTAMTMCSLVLAGILLGTICTFVVSYKPEQVALSQFPNGELQVSLTVDQGYGADTSQSSRMKNMAELQKSGLMTEVKEQVQKIDGVMQIRPWYLVEIKQDIFQEEKEGSINGLEEQDFELLKQMNYEGPQTYEELNEQMGVILEVGSNSRLKEHPIHIGDTFHMTYCDPSGQEVVVEMPVIATYNQILWQQANKVDYGEIPLSIMGSMLLMPVSRLEQLTGTDSTYGIEIAADPAKTQTVEKTLTELYAESGNLNVMSKQESMDAYRETMEPMKIVLNVLAAFLIIFGIINLINTKLTNLYSRRREIAVLQSVGMTKRQVSKMLSRESTVYTAVTIAFTVIVGSLMGYGLQYAMENALMVPMDYMFPVIPVLLYVAALLGVQFTLSAYGTRMLARQPLVERIRQE</sequence>
<organism evidence="9 10">
    <name type="scientific">Diplocloster modestus</name>
    <dbReference type="NCBI Taxonomy" id="2850322"/>
    <lineage>
        <taxon>Bacteria</taxon>
        <taxon>Bacillati</taxon>
        <taxon>Bacillota</taxon>
        <taxon>Clostridia</taxon>
        <taxon>Lachnospirales</taxon>
        <taxon>Lachnospiraceae</taxon>
        <taxon>Diplocloster</taxon>
    </lineage>
</organism>
<evidence type="ECO:0000313" key="10">
    <source>
        <dbReference type="Proteomes" id="UP001314681"/>
    </source>
</evidence>
<evidence type="ECO:0000259" key="8">
    <source>
        <dbReference type="Pfam" id="PF02687"/>
    </source>
</evidence>
<dbReference type="PANTHER" id="PTHR30572:SF4">
    <property type="entry name" value="ABC TRANSPORTER PERMEASE YTRF"/>
    <property type="match status" value="1"/>
</dbReference>
<dbReference type="InterPro" id="IPR036259">
    <property type="entry name" value="MFS_trans_sf"/>
</dbReference>
<keyword evidence="10" id="KW-1185">Reference proteome</keyword>
<evidence type="ECO:0000256" key="3">
    <source>
        <dbReference type="ARBA" id="ARBA00022692"/>
    </source>
</evidence>
<evidence type="ECO:0000313" key="9">
    <source>
        <dbReference type="EMBL" id="MBU9727387.1"/>
    </source>
</evidence>
<keyword evidence="2" id="KW-1003">Cell membrane</keyword>
<keyword evidence="3 7" id="KW-0812">Transmembrane</keyword>
<evidence type="ECO:0000256" key="4">
    <source>
        <dbReference type="ARBA" id="ARBA00022989"/>
    </source>
</evidence>
<evidence type="ECO:0000256" key="5">
    <source>
        <dbReference type="ARBA" id="ARBA00023136"/>
    </source>
</evidence>
<feature type="transmembrane region" description="Helical" evidence="7">
    <location>
        <begin position="311"/>
        <end position="331"/>
    </location>
</feature>
<feature type="transmembrane region" description="Helical" evidence="7">
    <location>
        <begin position="249"/>
        <end position="272"/>
    </location>
</feature>
<feature type="domain" description="ABC3 transporter permease C-terminal" evidence="8">
    <location>
        <begin position="688"/>
        <end position="806"/>
    </location>
</feature>
<feature type="transmembrane region" description="Helical" evidence="7">
    <location>
        <begin position="737"/>
        <end position="757"/>
    </location>
</feature>
<feature type="transmembrane region" description="Helical" evidence="7">
    <location>
        <begin position="337"/>
        <end position="359"/>
    </location>
</feature>
<dbReference type="SUPFAM" id="SSF103473">
    <property type="entry name" value="MFS general substrate transporter"/>
    <property type="match status" value="1"/>
</dbReference>
<evidence type="ECO:0000256" key="1">
    <source>
        <dbReference type="ARBA" id="ARBA00004651"/>
    </source>
</evidence>
<dbReference type="InterPro" id="IPR003838">
    <property type="entry name" value="ABC3_permease_C"/>
</dbReference>
<reference evidence="9 10" key="1">
    <citation type="submission" date="2021-06" db="EMBL/GenBank/DDBJ databases">
        <title>Description of novel taxa of the family Lachnospiraceae.</title>
        <authorList>
            <person name="Chaplin A.V."/>
            <person name="Sokolova S.R."/>
            <person name="Pikina A.P."/>
            <person name="Korzhanova M."/>
            <person name="Belova V."/>
            <person name="Korostin D."/>
            <person name="Efimov B.A."/>
        </authorList>
    </citation>
    <scope>NUCLEOTIDE SEQUENCE [LARGE SCALE GENOMIC DNA]</scope>
    <source>
        <strain evidence="9 10">ASD4241</strain>
    </source>
</reference>
<evidence type="ECO:0000256" key="6">
    <source>
        <dbReference type="ARBA" id="ARBA00038076"/>
    </source>
</evidence>
<feature type="transmembrane region" description="Helical" evidence="7">
    <location>
        <begin position="777"/>
        <end position="797"/>
    </location>
</feature>
<dbReference type="InterPro" id="IPR050250">
    <property type="entry name" value="Macrolide_Exporter_MacB"/>
</dbReference>
<dbReference type="RefSeq" id="WP_158352240.1">
    <property type="nucleotide sequence ID" value="NZ_JAHQCX010000011.1"/>
</dbReference>
<feature type="transmembrane region" description="Helical" evidence="7">
    <location>
        <begin position="684"/>
        <end position="703"/>
    </location>
</feature>
<protein>
    <submittedName>
        <fullName evidence="9">ABC transporter permease</fullName>
    </submittedName>
</protein>
<feature type="transmembrane region" description="Helical" evidence="7">
    <location>
        <begin position="26"/>
        <end position="49"/>
    </location>
</feature>
<comment type="subcellular location">
    <subcellularLocation>
        <location evidence="1">Cell membrane</location>
        <topology evidence="1">Multi-pass membrane protein</topology>
    </subcellularLocation>
</comment>
<proteinExistence type="inferred from homology"/>
<evidence type="ECO:0000256" key="2">
    <source>
        <dbReference type="ARBA" id="ARBA00022475"/>
    </source>
</evidence>
<dbReference type="Pfam" id="PF02687">
    <property type="entry name" value="FtsX"/>
    <property type="match status" value="2"/>
</dbReference>
<keyword evidence="4 7" id="KW-1133">Transmembrane helix</keyword>
<gene>
    <name evidence="9" type="ORF">KTH90_15340</name>
</gene>
<comment type="caution">
    <text evidence="9">The sequence shown here is derived from an EMBL/GenBank/DDBJ whole genome shotgun (WGS) entry which is preliminary data.</text>
</comment>
<accession>A0ABS6KA59</accession>
<dbReference type="PANTHER" id="PTHR30572">
    <property type="entry name" value="MEMBRANE COMPONENT OF TRANSPORTER-RELATED"/>
    <property type="match status" value="1"/>
</dbReference>
<keyword evidence="5 7" id="KW-0472">Membrane</keyword>
<name>A0ABS6KA59_9FIRM</name>
<comment type="similarity">
    <text evidence="6">Belongs to the ABC-4 integral membrane protein family.</text>
</comment>
<feature type="domain" description="ABC3 transporter permease C-terminal" evidence="8">
    <location>
        <begin position="259"/>
        <end position="364"/>
    </location>
</feature>
<dbReference type="Proteomes" id="UP001314681">
    <property type="component" value="Unassembled WGS sequence"/>
</dbReference>